<organism evidence="1 2">
    <name type="scientific">Corallococcus carmarthensis</name>
    <dbReference type="NCBI Taxonomy" id="2316728"/>
    <lineage>
        <taxon>Bacteria</taxon>
        <taxon>Pseudomonadati</taxon>
        <taxon>Myxococcota</taxon>
        <taxon>Myxococcia</taxon>
        <taxon>Myxococcales</taxon>
        <taxon>Cystobacterineae</taxon>
        <taxon>Myxococcaceae</taxon>
        <taxon>Corallococcus</taxon>
    </lineage>
</organism>
<keyword evidence="2" id="KW-1185">Reference proteome</keyword>
<dbReference type="EMBL" id="RAWE01000004">
    <property type="protein sequence ID" value="RKH07363.1"/>
    <property type="molecule type" value="Genomic_DNA"/>
</dbReference>
<proteinExistence type="predicted"/>
<dbReference type="AlphaFoldDB" id="A0A3A8KGU3"/>
<comment type="caution">
    <text evidence="1">The sequence shown here is derived from an EMBL/GenBank/DDBJ whole genome shotgun (WGS) entry which is preliminary data.</text>
</comment>
<protein>
    <submittedName>
        <fullName evidence="1">Uncharacterized protein</fullName>
    </submittedName>
</protein>
<gene>
    <name evidence="1" type="ORF">D7X32_02000</name>
</gene>
<dbReference type="OrthoDB" id="5501372at2"/>
<name>A0A3A8KGU3_9BACT</name>
<sequence>MTGDGGRMAEQPDINPWSPLFADGREGAEAKKTLTLLTPSALRKVNTPAQEAGPLSNTLSRALVLCGPTEGRALAEPLSRMAGPALQQVAKDFDQLRPEMIINVLSFVNALECVGVVEGLLAGSPVEAWLEALMKARGTLHEQLAYRCGLVALALGPPELAARFVGGGKLTEDFTPGRTFGFNVQGFVRYLATARLRKAPAEDVRPAWEAFVEAFPLKRAADTLDWKDLCWAARTCEAGFEHHPVAEVIGRLHARVKPA</sequence>
<dbReference type="RefSeq" id="WP_120600788.1">
    <property type="nucleotide sequence ID" value="NZ_JABFJX010000003.1"/>
</dbReference>
<reference evidence="2" key="1">
    <citation type="submission" date="2018-09" db="EMBL/GenBank/DDBJ databases">
        <authorList>
            <person name="Livingstone P.G."/>
            <person name="Whitworth D.E."/>
        </authorList>
    </citation>
    <scope>NUCLEOTIDE SEQUENCE [LARGE SCALE GENOMIC DNA]</scope>
    <source>
        <strain evidence="2">CA043D</strain>
    </source>
</reference>
<dbReference type="Proteomes" id="UP000268313">
    <property type="component" value="Unassembled WGS sequence"/>
</dbReference>
<accession>A0A3A8KGU3</accession>
<evidence type="ECO:0000313" key="2">
    <source>
        <dbReference type="Proteomes" id="UP000268313"/>
    </source>
</evidence>
<evidence type="ECO:0000313" key="1">
    <source>
        <dbReference type="EMBL" id="RKH07363.1"/>
    </source>
</evidence>